<evidence type="ECO:0000256" key="1">
    <source>
        <dbReference type="ARBA" id="ARBA00004141"/>
    </source>
</evidence>
<reference evidence="7" key="1">
    <citation type="submission" date="2020-02" db="EMBL/GenBank/DDBJ databases">
        <authorList>
            <person name="Meier V. D."/>
        </authorList>
    </citation>
    <scope>NUCLEOTIDE SEQUENCE</scope>
    <source>
        <strain evidence="7">AVDCRST_MAG67</strain>
    </source>
</reference>
<dbReference type="PANTHER" id="PTHR30520:SF2">
    <property type="entry name" value="INNER MEMBRANE PROTEIN YFDC"/>
    <property type="match status" value="1"/>
</dbReference>
<dbReference type="AlphaFoldDB" id="A0A6J4RFI7"/>
<dbReference type="EMBL" id="CADCVQ010000009">
    <property type="protein sequence ID" value="CAA9472582.1"/>
    <property type="molecule type" value="Genomic_DNA"/>
</dbReference>
<keyword evidence="4 6" id="KW-0472">Membrane</keyword>
<organism evidence="7">
    <name type="scientific">uncultured Solirubrobacteraceae bacterium</name>
    <dbReference type="NCBI Taxonomy" id="1162706"/>
    <lineage>
        <taxon>Bacteria</taxon>
        <taxon>Bacillati</taxon>
        <taxon>Actinomycetota</taxon>
        <taxon>Thermoleophilia</taxon>
        <taxon>Solirubrobacterales</taxon>
        <taxon>Solirubrobacteraceae</taxon>
        <taxon>environmental samples</taxon>
    </lineage>
</organism>
<dbReference type="PANTHER" id="PTHR30520">
    <property type="entry name" value="FORMATE TRANSPORTER-RELATED"/>
    <property type="match status" value="1"/>
</dbReference>
<feature type="transmembrane region" description="Helical" evidence="6">
    <location>
        <begin position="200"/>
        <end position="219"/>
    </location>
</feature>
<sequence>MAIDSHTEPDTDQPQEAPEPREVFARTREEGERRLTRTNLELTTTSLVAGFDVVFGVIALAAATAAITPRFGPSAGHFVGSLFFGIAFIFIVVGRSELFTENFLVPITALRSRRMTGRKLAQLWTISPVMNLVGGTALVLIVSSKGVLPEGAAPALVDVAETIGELDYWAAFLSAVVGGALITVMTWMVEGVGTVGGRIVVAWIAGVMLALLSLNHVIVVTLELIMGMRFGADISGGDVALNFAIAVAGNLVGGLLFVTLTRTSQAIGSEQTDGSSE</sequence>
<accession>A0A6J4RFI7</accession>
<feature type="transmembrane region" description="Helical" evidence="6">
    <location>
        <begin position="42"/>
        <end position="68"/>
    </location>
</feature>
<gene>
    <name evidence="7" type="ORF">AVDCRST_MAG67-306</name>
</gene>
<evidence type="ECO:0000256" key="4">
    <source>
        <dbReference type="ARBA" id="ARBA00023136"/>
    </source>
</evidence>
<evidence type="ECO:0000256" key="6">
    <source>
        <dbReference type="SAM" id="Phobius"/>
    </source>
</evidence>
<evidence type="ECO:0000256" key="2">
    <source>
        <dbReference type="ARBA" id="ARBA00022692"/>
    </source>
</evidence>
<feature type="transmembrane region" description="Helical" evidence="6">
    <location>
        <begin position="123"/>
        <end position="148"/>
    </location>
</feature>
<evidence type="ECO:0000256" key="3">
    <source>
        <dbReference type="ARBA" id="ARBA00022989"/>
    </source>
</evidence>
<comment type="subcellular location">
    <subcellularLocation>
        <location evidence="1">Membrane</location>
        <topology evidence="1">Multi-pass membrane protein</topology>
    </subcellularLocation>
</comment>
<dbReference type="GO" id="GO:0005886">
    <property type="term" value="C:plasma membrane"/>
    <property type="evidence" value="ECO:0007669"/>
    <property type="project" value="TreeGrafter"/>
</dbReference>
<dbReference type="GO" id="GO:0015499">
    <property type="term" value="F:formate transmembrane transporter activity"/>
    <property type="evidence" value="ECO:0007669"/>
    <property type="project" value="TreeGrafter"/>
</dbReference>
<feature type="transmembrane region" description="Helical" evidence="6">
    <location>
        <begin position="239"/>
        <end position="260"/>
    </location>
</feature>
<evidence type="ECO:0000313" key="7">
    <source>
        <dbReference type="EMBL" id="CAA9472582.1"/>
    </source>
</evidence>
<proteinExistence type="predicted"/>
<feature type="region of interest" description="Disordered" evidence="5">
    <location>
        <begin position="1"/>
        <end position="22"/>
    </location>
</feature>
<feature type="transmembrane region" description="Helical" evidence="6">
    <location>
        <begin position="74"/>
        <end position="93"/>
    </location>
</feature>
<name>A0A6J4RFI7_9ACTN</name>
<protein>
    <recommendedName>
        <fullName evidence="8">Formate efflux transporter (TC 2.A.44 family)</fullName>
    </recommendedName>
</protein>
<dbReference type="InterPro" id="IPR000292">
    <property type="entry name" value="For/NO2_transpt"/>
</dbReference>
<dbReference type="InterPro" id="IPR023271">
    <property type="entry name" value="Aquaporin-like"/>
</dbReference>
<feature type="transmembrane region" description="Helical" evidence="6">
    <location>
        <begin position="168"/>
        <end position="188"/>
    </location>
</feature>
<keyword evidence="3 6" id="KW-1133">Transmembrane helix</keyword>
<dbReference type="Gene3D" id="1.20.1080.10">
    <property type="entry name" value="Glycerol uptake facilitator protein"/>
    <property type="match status" value="1"/>
</dbReference>
<evidence type="ECO:0000256" key="5">
    <source>
        <dbReference type="SAM" id="MobiDB-lite"/>
    </source>
</evidence>
<keyword evidence="2 6" id="KW-0812">Transmembrane</keyword>
<evidence type="ECO:0008006" key="8">
    <source>
        <dbReference type="Google" id="ProtNLM"/>
    </source>
</evidence>
<dbReference type="Pfam" id="PF01226">
    <property type="entry name" value="Form_Nir_trans"/>
    <property type="match status" value="1"/>
</dbReference>